<feature type="signal peptide" evidence="3">
    <location>
        <begin position="1"/>
        <end position="34"/>
    </location>
</feature>
<protein>
    <recommendedName>
        <fullName evidence="1">protein-ribulosamine 3-kinase</fullName>
        <ecNumber evidence="1">2.7.1.172</ecNumber>
    </recommendedName>
</protein>
<dbReference type="GO" id="GO:0102193">
    <property type="term" value="F:protein-ribulosamine 3-kinase activity"/>
    <property type="evidence" value="ECO:0007669"/>
    <property type="project" value="UniProtKB-EC"/>
</dbReference>
<dbReference type="Proteomes" id="UP001530293">
    <property type="component" value="Unassembled WGS sequence"/>
</dbReference>
<organism evidence="4 5">
    <name type="scientific">Discostella pseudostelligera</name>
    <dbReference type="NCBI Taxonomy" id="259834"/>
    <lineage>
        <taxon>Eukaryota</taxon>
        <taxon>Sar</taxon>
        <taxon>Stramenopiles</taxon>
        <taxon>Ochrophyta</taxon>
        <taxon>Bacillariophyta</taxon>
        <taxon>Coscinodiscophyceae</taxon>
        <taxon>Thalassiosirophycidae</taxon>
        <taxon>Stephanodiscales</taxon>
        <taxon>Stephanodiscaceae</taxon>
        <taxon>Discostella</taxon>
    </lineage>
</organism>
<evidence type="ECO:0000256" key="1">
    <source>
        <dbReference type="ARBA" id="ARBA00011961"/>
    </source>
</evidence>
<comment type="caution">
    <text evidence="4">The sequence shown here is derived from an EMBL/GenBank/DDBJ whole genome shotgun (WGS) entry which is preliminary data.</text>
</comment>
<dbReference type="InterPro" id="IPR011009">
    <property type="entry name" value="Kinase-like_dom_sf"/>
</dbReference>
<evidence type="ECO:0000256" key="3">
    <source>
        <dbReference type="SAM" id="SignalP"/>
    </source>
</evidence>
<keyword evidence="3" id="KW-0732">Signal</keyword>
<dbReference type="AlphaFoldDB" id="A0ABD3N690"/>
<dbReference type="Gene3D" id="3.90.1200.10">
    <property type="match status" value="2"/>
</dbReference>
<proteinExistence type="predicted"/>
<dbReference type="InterPro" id="IPR016477">
    <property type="entry name" value="Fructo-/Ketosamine-3-kinase"/>
</dbReference>
<reference evidence="4 5" key="1">
    <citation type="submission" date="2024-10" db="EMBL/GenBank/DDBJ databases">
        <title>Updated reference genomes for cyclostephanoid diatoms.</title>
        <authorList>
            <person name="Roberts W.R."/>
            <person name="Alverson A.J."/>
        </authorList>
    </citation>
    <scope>NUCLEOTIDE SEQUENCE [LARGE SCALE GENOMIC DNA]</scope>
    <source>
        <strain evidence="4 5">AJA232-27</strain>
    </source>
</reference>
<dbReference type="EMBL" id="JALLBG020000023">
    <property type="protein sequence ID" value="KAL3771579.1"/>
    <property type="molecule type" value="Genomic_DNA"/>
</dbReference>
<gene>
    <name evidence="4" type="ORF">ACHAWU_003754</name>
</gene>
<evidence type="ECO:0000256" key="2">
    <source>
        <dbReference type="ARBA" id="ARBA00048655"/>
    </source>
</evidence>
<name>A0ABD3N690_9STRA</name>
<evidence type="ECO:0000313" key="5">
    <source>
        <dbReference type="Proteomes" id="UP001530293"/>
    </source>
</evidence>
<sequence>MHKVFTMTSRSATTAFNAAVLLFALRLQTESSFAFTTHTHYYSRMNHVLPSSTVGVGAASTTAHYANLSPLDEELQSWASLSGFGSIDKSIPAGSSGWASFRKVTVTNPPNNADNKPVSFFVKSSSRSCKEMFEGEALGLMAMHACSNYDDGISTTRSTDSLRIPKVYHYGNYSSGGKGSLLVMEYLNLAGRSDDRTLGRAVARMHLAPANEESGNPHKAFGFSVDNTIGGTPQPNPWTKPNSGTKEWIEFFRDHRIGHQLNLADDSYCSNLWNDDIAPRLHLLFEDLMEEGKEIQPSLLHGDLWSGNIGSADGKPSIFDPAVYWGHHEAEWGVSLEKQLLACLVCIGVAVQCLSLLWKPIIHQQMSWCAGFGPQFWEGYRSLIPQDEGFLDRKPLYDAYHQLNHYNLFGGGYIGSARSHLENLKKRLNAKEK</sequence>
<comment type="catalytic activity">
    <reaction evidence="2">
        <text>N(6)-D-ribulosyl-L-lysyl-[protein] + ATP = N(6)-(3-O-phospho-D-ribulosyl)-L-lysyl-[protein] + ADP + H(+)</text>
        <dbReference type="Rhea" id="RHEA:48432"/>
        <dbReference type="Rhea" id="RHEA-COMP:12103"/>
        <dbReference type="Rhea" id="RHEA-COMP:12104"/>
        <dbReference type="ChEBI" id="CHEBI:15378"/>
        <dbReference type="ChEBI" id="CHEBI:30616"/>
        <dbReference type="ChEBI" id="CHEBI:90418"/>
        <dbReference type="ChEBI" id="CHEBI:90420"/>
        <dbReference type="ChEBI" id="CHEBI:456216"/>
        <dbReference type="EC" id="2.7.1.172"/>
    </reaction>
    <physiologicalReaction direction="left-to-right" evidence="2">
        <dbReference type="Rhea" id="RHEA:48433"/>
    </physiologicalReaction>
</comment>
<dbReference type="PANTHER" id="PTHR12149">
    <property type="entry name" value="FRUCTOSAMINE 3 KINASE-RELATED PROTEIN"/>
    <property type="match status" value="1"/>
</dbReference>
<evidence type="ECO:0000313" key="4">
    <source>
        <dbReference type="EMBL" id="KAL3771579.1"/>
    </source>
</evidence>
<dbReference type="SUPFAM" id="SSF56112">
    <property type="entry name" value="Protein kinase-like (PK-like)"/>
    <property type="match status" value="1"/>
</dbReference>
<keyword evidence="5" id="KW-1185">Reference proteome</keyword>
<dbReference type="PANTHER" id="PTHR12149:SF8">
    <property type="entry name" value="PROTEIN-RIBULOSAMINE 3-KINASE"/>
    <property type="match status" value="1"/>
</dbReference>
<accession>A0ABD3N690</accession>
<feature type="chain" id="PRO_5044827897" description="protein-ribulosamine 3-kinase" evidence="3">
    <location>
        <begin position="35"/>
        <end position="433"/>
    </location>
</feature>
<dbReference type="Pfam" id="PF03881">
    <property type="entry name" value="Fructosamin_kin"/>
    <property type="match status" value="2"/>
</dbReference>
<dbReference type="EC" id="2.7.1.172" evidence="1"/>